<evidence type="ECO:0000256" key="10">
    <source>
        <dbReference type="HAMAP-Rule" id="MF_00454"/>
    </source>
</evidence>
<dbReference type="PANTHER" id="PTHR28259">
    <property type="entry name" value="FLUORIDE EXPORT PROTEIN 1-RELATED"/>
    <property type="match status" value="1"/>
</dbReference>
<dbReference type="PATRIC" id="fig|1075402.3.peg.298"/>
<evidence type="ECO:0000256" key="4">
    <source>
        <dbReference type="ARBA" id="ARBA00022989"/>
    </source>
</evidence>
<name>A0A1E7JXL4_9ACTN</name>
<comment type="similarity">
    <text evidence="7 10">Belongs to the fluoride channel Fluc/FEX (TC 1.A.43) family.</text>
</comment>
<dbReference type="GO" id="GO:0062054">
    <property type="term" value="F:fluoride channel activity"/>
    <property type="evidence" value="ECO:0007669"/>
    <property type="project" value="UniProtKB-UniRule"/>
</dbReference>
<dbReference type="STRING" id="1075402.AN216_20580"/>
<protein>
    <recommendedName>
        <fullName evidence="10">Fluoride-specific ion channel FluC</fullName>
    </recommendedName>
</protein>
<dbReference type="GO" id="GO:0005886">
    <property type="term" value="C:plasma membrane"/>
    <property type="evidence" value="ECO:0007669"/>
    <property type="project" value="UniProtKB-SubCell"/>
</dbReference>
<accession>A0A1E7JXL4</accession>
<feature type="transmembrane region" description="Helical" evidence="10">
    <location>
        <begin position="130"/>
        <end position="151"/>
    </location>
</feature>
<evidence type="ECO:0000256" key="8">
    <source>
        <dbReference type="ARBA" id="ARBA00035585"/>
    </source>
</evidence>
<dbReference type="OrthoDB" id="4408652at2"/>
<dbReference type="HAMAP" id="MF_00454">
    <property type="entry name" value="FluC"/>
    <property type="match status" value="1"/>
</dbReference>
<evidence type="ECO:0000313" key="11">
    <source>
        <dbReference type="EMBL" id="OEU96428.1"/>
    </source>
</evidence>
<keyword evidence="10" id="KW-0479">Metal-binding</keyword>
<dbReference type="Proteomes" id="UP000176101">
    <property type="component" value="Unassembled WGS sequence"/>
</dbReference>
<evidence type="ECO:0000256" key="1">
    <source>
        <dbReference type="ARBA" id="ARBA00004651"/>
    </source>
</evidence>
<proteinExistence type="inferred from homology"/>
<dbReference type="GO" id="GO:0140114">
    <property type="term" value="P:cellular detoxification of fluoride"/>
    <property type="evidence" value="ECO:0007669"/>
    <property type="project" value="UniProtKB-UniRule"/>
</dbReference>
<dbReference type="InterPro" id="IPR003691">
    <property type="entry name" value="FluC"/>
</dbReference>
<dbReference type="EMBL" id="LJGU01000141">
    <property type="protein sequence ID" value="OEU96428.1"/>
    <property type="molecule type" value="Genomic_DNA"/>
</dbReference>
<evidence type="ECO:0000256" key="7">
    <source>
        <dbReference type="ARBA" id="ARBA00035120"/>
    </source>
</evidence>
<gene>
    <name evidence="10" type="primary">fluC</name>
    <name evidence="10" type="synonym">crcB</name>
    <name evidence="11" type="ORF">AN216_20580</name>
</gene>
<evidence type="ECO:0000313" key="12">
    <source>
        <dbReference type="Proteomes" id="UP000176101"/>
    </source>
</evidence>
<comment type="activity regulation">
    <text evidence="10">Na(+) is not transported, but it plays an essential structural role and its presence is essential for fluoride channel function.</text>
</comment>
<keyword evidence="10" id="KW-0915">Sodium</keyword>
<dbReference type="Pfam" id="PF02537">
    <property type="entry name" value="CRCB"/>
    <property type="match status" value="1"/>
</dbReference>
<keyword evidence="6 10" id="KW-0407">Ion channel</keyword>
<comment type="subcellular location">
    <subcellularLocation>
        <location evidence="1 10">Cell membrane</location>
        <topology evidence="1 10">Multi-pass membrane protein</topology>
    </subcellularLocation>
</comment>
<evidence type="ECO:0000256" key="5">
    <source>
        <dbReference type="ARBA" id="ARBA00023136"/>
    </source>
</evidence>
<keyword evidence="4 10" id="KW-1133">Transmembrane helix</keyword>
<evidence type="ECO:0000256" key="2">
    <source>
        <dbReference type="ARBA" id="ARBA00022475"/>
    </source>
</evidence>
<keyword evidence="3 10" id="KW-0812">Transmembrane</keyword>
<evidence type="ECO:0000256" key="9">
    <source>
        <dbReference type="ARBA" id="ARBA00049940"/>
    </source>
</evidence>
<dbReference type="AlphaFoldDB" id="A0A1E7JXL4"/>
<keyword evidence="12" id="KW-1185">Reference proteome</keyword>
<comment type="function">
    <text evidence="9 10">Fluoride-specific ion channel. Important for reducing fluoride concentration in the cell, thus reducing its toxicity.</text>
</comment>
<keyword evidence="2 10" id="KW-1003">Cell membrane</keyword>
<organism evidence="11 12">
    <name type="scientific">Streptomyces oceani</name>
    <dbReference type="NCBI Taxonomy" id="1075402"/>
    <lineage>
        <taxon>Bacteria</taxon>
        <taxon>Bacillati</taxon>
        <taxon>Actinomycetota</taxon>
        <taxon>Actinomycetes</taxon>
        <taxon>Kitasatosporales</taxon>
        <taxon>Streptomycetaceae</taxon>
        <taxon>Streptomyces</taxon>
    </lineage>
</organism>
<reference evidence="11 12" key="1">
    <citation type="journal article" date="2016" name="Front. Microbiol.">
        <title>Comparative Genomics Analysis of Streptomyces Species Reveals Their Adaptation to the Marine Environment and Their Diversity at the Genomic Level.</title>
        <authorList>
            <person name="Tian X."/>
            <person name="Zhang Z."/>
            <person name="Yang T."/>
            <person name="Chen M."/>
            <person name="Li J."/>
            <person name="Chen F."/>
            <person name="Yang J."/>
            <person name="Li W."/>
            <person name="Zhang B."/>
            <person name="Zhang Z."/>
            <person name="Wu J."/>
            <person name="Zhang C."/>
            <person name="Long L."/>
            <person name="Xiao J."/>
        </authorList>
    </citation>
    <scope>NUCLEOTIDE SEQUENCE [LARGE SCALE GENOMIC DNA]</scope>
    <source>
        <strain evidence="11 12">SCSIO 02100</strain>
    </source>
</reference>
<feature type="transmembrane region" description="Helical" evidence="10">
    <location>
        <begin position="65"/>
        <end position="88"/>
    </location>
</feature>
<dbReference type="PANTHER" id="PTHR28259:SF1">
    <property type="entry name" value="FLUORIDE EXPORT PROTEIN 1-RELATED"/>
    <property type="match status" value="1"/>
</dbReference>
<evidence type="ECO:0000256" key="3">
    <source>
        <dbReference type="ARBA" id="ARBA00022692"/>
    </source>
</evidence>
<comment type="caution">
    <text evidence="11">The sequence shown here is derived from an EMBL/GenBank/DDBJ whole genome shotgun (WGS) entry which is preliminary data.</text>
</comment>
<feature type="binding site" evidence="10">
    <location>
        <position position="111"/>
    </location>
    <ligand>
        <name>Na(+)</name>
        <dbReference type="ChEBI" id="CHEBI:29101"/>
        <note>structural</note>
    </ligand>
</feature>
<dbReference type="GO" id="GO:0046872">
    <property type="term" value="F:metal ion binding"/>
    <property type="evidence" value="ECO:0007669"/>
    <property type="project" value="UniProtKB-KW"/>
</dbReference>
<feature type="transmembrane region" description="Helical" evidence="10">
    <location>
        <begin position="100"/>
        <end position="118"/>
    </location>
</feature>
<feature type="binding site" evidence="10">
    <location>
        <position position="108"/>
    </location>
    <ligand>
        <name>Na(+)</name>
        <dbReference type="ChEBI" id="CHEBI:29101"/>
        <note>structural</note>
    </ligand>
</feature>
<feature type="transmembrane region" description="Helical" evidence="10">
    <location>
        <begin position="33"/>
        <end position="53"/>
    </location>
</feature>
<evidence type="ECO:0000256" key="6">
    <source>
        <dbReference type="ARBA" id="ARBA00023303"/>
    </source>
</evidence>
<keyword evidence="5 10" id="KW-0472">Membrane</keyword>
<sequence length="169" mass="17350">MGPVPDPDIDPGVDPDVDLHVPTRRAELAGGRAWPVFALLACGGALGAAGRYGLALLLPARAASFPWATFLTNALGCALIGVLLVLLTEGGRRGHPLLRPFLGTGVLGGFTTFSTYAVDVVGLLDEGAAGLALGYLAGTLLVALGAVWLGVTVTRRLVRRAARSRRATA</sequence>
<comment type="catalytic activity">
    <reaction evidence="8">
        <text>fluoride(in) = fluoride(out)</text>
        <dbReference type="Rhea" id="RHEA:76159"/>
        <dbReference type="ChEBI" id="CHEBI:17051"/>
    </reaction>
    <physiologicalReaction direction="left-to-right" evidence="8">
        <dbReference type="Rhea" id="RHEA:76160"/>
    </physiologicalReaction>
</comment>
<keyword evidence="10" id="KW-0813">Transport</keyword>
<keyword evidence="10" id="KW-0406">Ion transport</keyword>